<evidence type="ECO:0000313" key="3">
    <source>
        <dbReference type="Proteomes" id="UP000467840"/>
    </source>
</evidence>
<keyword evidence="3" id="KW-1185">Reference proteome</keyword>
<feature type="region of interest" description="Disordered" evidence="1">
    <location>
        <begin position="1"/>
        <end position="22"/>
    </location>
</feature>
<proteinExistence type="predicted"/>
<dbReference type="EMBL" id="JAAGAX010000002">
    <property type="protein sequence ID" value="KAF2322397.1"/>
    <property type="molecule type" value="Genomic_DNA"/>
</dbReference>
<reference evidence="2 3" key="1">
    <citation type="journal article" date="2020" name="Mol. Plant">
        <title>The Chromosome-Based Rubber Tree Genome Provides New Insights into Spurge Genome Evolution and Rubber Biosynthesis.</title>
        <authorList>
            <person name="Liu J."/>
            <person name="Shi C."/>
            <person name="Shi C.C."/>
            <person name="Li W."/>
            <person name="Zhang Q.J."/>
            <person name="Zhang Y."/>
            <person name="Li K."/>
            <person name="Lu H.F."/>
            <person name="Shi C."/>
            <person name="Zhu S.T."/>
            <person name="Xiao Z.Y."/>
            <person name="Nan H."/>
            <person name="Yue Y."/>
            <person name="Zhu X.G."/>
            <person name="Wu Y."/>
            <person name="Hong X.N."/>
            <person name="Fan G.Y."/>
            <person name="Tong Y."/>
            <person name="Zhang D."/>
            <person name="Mao C.L."/>
            <person name="Liu Y.L."/>
            <person name="Hao S.J."/>
            <person name="Liu W.Q."/>
            <person name="Lv M.Q."/>
            <person name="Zhang H.B."/>
            <person name="Liu Y."/>
            <person name="Hu-Tang G.R."/>
            <person name="Wang J.P."/>
            <person name="Wang J.H."/>
            <person name="Sun Y.H."/>
            <person name="Ni S.B."/>
            <person name="Chen W.B."/>
            <person name="Zhang X.C."/>
            <person name="Jiao Y.N."/>
            <person name="Eichler E.E."/>
            <person name="Li G.H."/>
            <person name="Liu X."/>
            <person name="Gao L.Z."/>
        </authorList>
    </citation>
    <scope>NUCLEOTIDE SEQUENCE [LARGE SCALE GENOMIC DNA]</scope>
    <source>
        <strain evidence="3">cv. GT1</strain>
        <tissue evidence="2">Leaf</tissue>
    </source>
</reference>
<accession>A0A6A6NAG8</accession>
<sequence>MEGGIGPDRTFPDKSRDFKDPISKGKSNEVILERLLIRDGRVSCNELLEIELSQVTPTQLQGLLPTQESKVDWLWLLRLAFHFKRESASIPHLAGSSLFVSAEAEVAAEAEELMKKREDINMRINRLGINWKVTSRASTL</sequence>
<evidence type="ECO:0000256" key="1">
    <source>
        <dbReference type="SAM" id="MobiDB-lite"/>
    </source>
</evidence>
<name>A0A6A6NAG8_HEVBR</name>
<dbReference type="Proteomes" id="UP000467840">
    <property type="component" value="Chromosome 11"/>
</dbReference>
<protein>
    <submittedName>
        <fullName evidence="2">Uncharacterized protein</fullName>
    </submittedName>
</protein>
<comment type="caution">
    <text evidence="2">The sequence shown here is derived from an EMBL/GenBank/DDBJ whole genome shotgun (WGS) entry which is preliminary data.</text>
</comment>
<organism evidence="2 3">
    <name type="scientific">Hevea brasiliensis</name>
    <name type="common">Para rubber tree</name>
    <name type="synonym">Siphonia brasiliensis</name>
    <dbReference type="NCBI Taxonomy" id="3981"/>
    <lineage>
        <taxon>Eukaryota</taxon>
        <taxon>Viridiplantae</taxon>
        <taxon>Streptophyta</taxon>
        <taxon>Embryophyta</taxon>
        <taxon>Tracheophyta</taxon>
        <taxon>Spermatophyta</taxon>
        <taxon>Magnoliopsida</taxon>
        <taxon>eudicotyledons</taxon>
        <taxon>Gunneridae</taxon>
        <taxon>Pentapetalae</taxon>
        <taxon>rosids</taxon>
        <taxon>fabids</taxon>
        <taxon>Malpighiales</taxon>
        <taxon>Euphorbiaceae</taxon>
        <taxon>Crotonoideae</taxon>
        <taxon>Micrandreae</taxon>
        <taxon>Hevea</taxon>
    </lineage>
</organism>
<evidence type="ECO:0000313" key="2">
    <source>
        <dbReference type="EMBL" id="KAF2322397.1"/>
    </source>
</evidence>
<feature type="compositionally biased region" description="Basic and acidic residues" evidence="1">
    <location>
        <begin position="10"/>
        <end position="22"/>
    </location>
</feature>
<dbReference type="AlphaFoldDB" id="A0A6A6NAG8"/>
<gene>
    <name evidence="2" type="ORF">GH714_013497</name>
</gene>